<evidence type="ECO:0008006" key="3">
    <source>
        <dbReference type="Google" id="ProtNLM"/>
    </source>
</evidence>
<protein>
    <recommendedName>
        <fullName evidence="3">DUF4216 domain-containing protein</fullName>
    </recommendedName>
</protein>
<gene>
    <name evidence="1" type="ORF">CTI12_AA447190</name>
</gene>
<dbReference type="OrthoDB" id="1658854at2759"/>
<accession>A0A2U1LU56</accession>
<evidence type="ECO:0000313" key="1">
    <source>
        <dbReference type="EMBL" id="PWA52525.1"/>
    </source>
</evidence>
<dbReference type="AlphaFoldDB" id="A0A2U1LU56"/>
<dbReference type="Proteomes" id="UP000245207">
    <property type="component" value="Unassembled WGS sequence"/>
</dbReference>
<proteinExistence type="predicted"/>
<name>A0A2U1LU56_ARTAN</name>
<organism evidence="1 2">
    <name type="scientific">Artemisia annua</name>
    <name type="common">Sweet wormwood</name>
    <dbReference type="NCBI Taxonomy" id="35608"/>
    <lineage>
        <taxon>Eukaryota</taxon>
        <taxon>Viridiplantae</taxon>
        <taxon>Streptophyta</taxon>
        <taxon>Embryophyta</taxon>
        <taxon>Tracheophyta</taxon>
        <taxon>Spermatophyta</taxon>
        <taxon>Magnoliopsida</taxon>
        <taxon>eudicotyledons</taxon>
        <taxon>Gunneridae</taxon>
        <taxon>Pentapetalae</taxon>
        <taxon>asterids</taxon>
        <taxon>campanulids</taxon>
        <taxon>Asterales</taxon>
        <taxon>Asteraceae</taxon>
        <taxon>Asteroideae</taxon>
        <taxon>Anthemideae</taxon>
        <taxon>Artemisiinae</taxon>
        <taxon>Artemisia</taxon>
    </lineage>
</organism>
<sequence length="295" mass="34247">MKPDVMQAVVWFILNNSPEIDADIQASVKTAWQKTQAVVPSYSLWHVDLYLVQHDILHTPQSSGVSTPGPDGDIYYGQLEEILELTYMGNCKDGFRNQQYILATQATQVFYLEDPARRPHWKVVEDVHHQKIWLRDVVDSDQDDGFRNQQYILATQATQVFYLEDPARRPHWKVVEDVHHQKIWLRDVVDSDQDVIHGSSMVTGETSNRALKRALRENNNQPLPIGFDYDDQDGYKAHIFPALQGRMMSGRGKASRRSTHRPVEQDYITRQHITGVLRREQQEKELFRKQAQEAQ</sequence>
<evidence type="ECO:0000313" key="2">
    <source>
        <dbReference type="Proteomes" id="UP000245207"/>
    </source>
</evidence>
<keyword evidence="2" id="KW-1185">Reference proteome</keyword>
<dbReference type="PANTHER" id="PTHR48258">
    <property type="entry name" value="DUF4218 DOMAIN-CONTAINING PROTEIN-RELATED"/>
    <property type="match status" value="1"/>
</dbReference>
<reference evidence="1 2" key="1">
    <citation type="journal article" date="2018" name="Mol. Plant">
        <title>The genome of Artemisia annua provides insight into the evolution of Asteraceae family and artemisinin biosynthesis.</title>
        <authorList>
            <person name="Shen Q."/>
            <person name="Zhang L."/>
            <person name="Liao Z."/>
            <person name="Wang S."/>
            <person name="Yan T."/>
            <person name="Shi P."/>
            <person name="Liu M."/>
            <person name="Fu X."/>
            <person name="Pan Q."/>
            <person name="Wang Y."/>
            <person name="Lv Z."/>
            <person name="Lu X."/>
            <person name="Zhang F."/>
            <person name="Jiang W."/>
            <person name="Ma Y."/>
            <person name="Chen M."/>
            <person name="Hao X."/>
            <person name="Li L."/>
            <person name="Tang Y."/>
            <person name="Lv G."/>
            <person name="Zhou Y."/>
            <person name="Sun X."/>
            <person name="Brodelius P.E."/>
            <person name="Rose J.K.C."/>
            <person name="Tang K."/>
        </authorList>
    </citation>
    <scope>NUCLEOTIDE SEQUENCE [LARGE SCALE GENOMIC DNA]</scope>
    <source>
        <strain evidence="2">cv. Huhao1</strain>
        <tissue evidence="1">Leaf</tissue>
    </source>
</reference>
<comment type="caution">
    <text evidence="1">The sequence shown here is derived from an EMBL/GenBank/DDBJ whole genome shotgun (WGS) entry which is preliminary data.</text>
</comment>
<dbReference type="EMBL" id="PKPP01007761">
    <property type="protein sequence ID" value="PWA52525.1"/>
    <property type="molecule type" value="Genomic_DNA"/>
</dbReference>